<dbReference type="STRING" id="1353528.DT23_14585"/>
<dbReference type="eggNOG" id="COG2197">
    <property type="taxonomic scope" value="Bacteria"/>
</dbReference>
<dbReference type="PROSITE" id="PS50043">
    <property type="entry name" value="HTH_LUXR_2"/>
    <property type="match status" value="1"/>
</dbReference>
<evidence type="ECO:0000256" key="1">
    <source>
        <dbReference type="ARBA" id="ARBA00023015"/>
    </source>
</evidence>
<name>A0A074JW78_9RHOB</name>
<dbReference type="GO" id="GO:0006355">
    <property type="term" value="P:regulation of DNA-templated transcription"/>
    <property type="evidence" value="ECO:0007669"/>
    <property type="project" value="InterPro"/>
</dbReference>
<dbReference type="GO" id="GO:0003677">
    <property type="term" value="F:DNA binding"/>
    <property type="evidence" value="ECO:0007669"/>
    <property type="project" value="UniProtKB-KW"/>
</dbReference>
<dbReference type="InterPro" id="IPR016032">
    <property type="entry name" value="Sig_transdc_resp-reg_C-effctor"/>
</dbReference>
<protein>
    <recommendedName>
        <fullName evidence="4">HTH luxR-type domain-containing protein</fullName>
    </recommendedName>
</protein>
<dbReference type="InterPro" id="IPR036388">
    <property type="entry name" value="WH-like_DNA-bd_sf"/>
</dbReference>
<proteinExistence type="predicted"/>
<dbReference type="InterPro" id="IPR036693">
    <property type="entry name" value="TF_LuxR_autoind-bd_dom_sf"/>
</dbReference>
<dbReference type="Proteomes" id="UP000027471">
    <property type="component" value="Unassembled WGS sequence"/>
</dbReference>
<dbReference type="InterPro" id="IPR005143">
    <property type="entry name" value="TF_LuxR_autoind-bd_dom"/>
</dbReference>
<dbReference type="EMBL" id="AUNB01000023">
    <property type="protein sequence ID" value="KEO60115.1"/>
    <property type="molecule type" value="Genomic_DNA"/>
</dbReference>
<evidence type="ECO:0000259" key="4">
    <source>
        <dbReference type="PROSITE" id="PS50043"/>
    </source>
</evidence>
<dbReference type="Gene3D" id="3.30.450.80">
    <property type="entry name" value="Transcription factor LuxR-like, autoinducer-binding domain"/>
    <property type="match status" value="1"/>
</dbReference>
<dbReference type="SUPFAM" id="SSF75516">
    <property type="entry name" value="Pheromone-binding domain of LuxR-like quorum-sensing transcription factors"/>
    <property type="match status" value="1"/>
</dbReference>
<dbReference type="Pfam" id="PF00196">
    <property type="entry name" value="GerE"/>
    <property type="match status" value="1"/>
</dbReference>
<dbReference type="SMART" id="SM00421">
    <property type="entry name" value="HTH_LUXR"/>
    <property type="match status" value="1"/>
</dbReference>
<dbReference type="CDD" id="cd06170">
    <property type="entry name" value="LuxR_C_like"/>
    <property type="match status" value="1"/>
</dbReference>
<dbReference type="RefSeq" id="WP_038130499.1">
    <property type="nucleotide sequence ID" value="NZ_AUNB01000023.1"/>
</dbReference>
<dbReference type="AlphaFoldDB" id="A0A074JW78"/>
<keyword evidence="6" id="KW-1185">Reference proteome</keyword>
<accession>A0A074JW78</accession>
<reference evidence="5 6" key="1">
    <citation type="journal article" date="2015" name="Antonie Van Leeuwenhoek">
        <title>Thioclava indica sp. nov., isolated from surface seawater of the Indian Ocean.</title>
        <authorList>
            <person name="Liu Y."/>
            <person name="Lai Q."/>
            <person name="Du J."/>
            <person name="Xu H."/>
            <person name="Jiang L."/>
            <person name="Shao Z."/>
        </authorList>
    </citation>
    <scope>NUCLEOTIDE SEQUENCE [LARGE SCALE GENOMIC DNA]</scope>
    <source>
        <strain evidence="5 6">DT23-4</strain>
    </source>
</reference>
<evidence type="ECO:0000256" key="2">
    <source>
        <dbReference type="ARBA" id="ARBA00023125"/>
    </source>
</evidence>
<organism evidence="5 6">
    <name type="scientific">Thioclava indica</name>
    <dbReference type="NCBI Taxonomy" id="1353528"/>
    <lineage>
        <taxon>Bacteria</taxon>
        <taxon>Pseudomonadati</taxon>
        <taxon>Pseudomonadota</taxon>
        <taxon>Alphaproteobacteria</taxon>
        <taxon>Rhodobacterales</taxon>
        <taxon>Paracoccaceae</taxon>
        <taxon>Thioclava</taxon>
    </lineage>
</organism>
<dbReference type="Pfam" id="PF03472">
    <property type="entry name" value="Autoind_bind"/>
    <property type="match status" value="1"/>
</dbReference>
<gene>
    <name evidence="5" type="ORF">DT23_14585</name>
</gene>
<evidence type="ECO:0000313" key="6">
    <source>
        <dbReference type="Proteomes" id="UP000027471"/>
    </source>
</evidence>
<keyword evidence="2" id="KW-0238">DNA-binding</keyword>
<evidence type="ECO:0000256" key="3">
    <source>
        <dbReference type="ARBA" id="ARBA00023163"/>
    </source>
</evidence>
<dbReference type="Gene3D" id="1.10.10.10">
    <property type="entry name" value="Winged helix-like DNA-binding domain superfamily/Winged helix DNA-binding domain"/>
    <property type="match status" value="1"/>
</dbReference>
<comment type="caution">
    <text evidence="5">The sequence shown here is derived from an EMBL/GenBank/DDBJ whole genome shotgun (WGS) entry which is preliminary data.</text>
</comment>
<evidence type="ECO:0000313" key="5">
    <source>
        <dbReference type="EMBL" id="KEO60115.1"/>
    </source>
</evidence>
<dbReference type="SUPFAM" id="SSF46894">
    <property type="entry name" value="C-terminal effector domain of the bipartite response regulators"/>
    <property type="match status" value="1"/>
</dbReference>
<keyword evidence="1" id="KW-0805">Transcription regulation</keyword>
<dbReference type="InterPro" id="IPR000792">
    <property type="entry name" value="Tscrpt_reg_LuxR_C"/>
</dbReference>
<feature type="domain" description="HTH luxR-type" evidence="4">
    <location>
        <begin position="135"/>
        <end position="200"/>
    </location>
</feature>
<keyword evidence="3" id="KW-0804">Transcription</keyword>
<dbReference type="OrthoDB" id="7826109at2"/>
<sequence length="202" mass="22412">MTLKHSQSLFQTLAPAGYYVALRVGYSFPEEEMNCLNQDWIEEYTQRGLFVHDPSMRWIYGNQGAIRWSELTLPDPAGVLNLARSLNLSYGATISVSGGADCGRRSYGVLFRTDREYEDRELDEALQTLKSLHSRAQRGPSLTDAEAEAIRMRADGLLLKQIAAELAISESAVKARIASACRKFGAKNAIELLAIASARRLI</sequence>